<dbReference type="Pfam" id="PF00583">
    <property type="entry name" value="Acetyltransf_1"/>
    <property type="match status" value="1"/>
</dbReference>
<evidence type="ECO:0000259" key="1">
    <source>
        <dbReference type="PROSITE" id="PS51186"/>
    </source>
</evidence>
<dbReference type="Gene3D" id="3.40.630.30">
    <property type="match status" value="1"/>
</dbReference>
<reference evidence="2" key="1">
    <citation type="submission" date="2018-06" db="EMBL/GenBank/DDBJ databases">
        <authorList>
            <person name="Zhirakovskaya E."/>
        </authorList>
    </citation>
    <scope>NUCLEOTIDE SEQUENCE</scope>
</reference>
<accession>A0A3B0XL80</accession>
<dbReference type="AlphaFoldDB" id="A0A3B0XL80"/>
<gene>
    <name evidence="2" type="ORF">MNBD_GAMMA10-275</name>
</gene>
<feature type="domain" description="N-acetyltransferase" evidence="1">
    <location>
        <begin position="5"/>
        <end position="162"/>
    </location>
</feature>
<dbReference type="CDD" id="cd04301">
    <property type="entry name" value="NAT_SF"/>
    <property type="match status" value="1"/>
</dbReference>
<dbReference type="InterPro" id="IPR016181">
    <property type="entry name" value="Acyl_CoA_acyltransferase"/>
</dbReference>
<dbReference type="InterPro" id="IPR000182">
    <property type="entry name" value="GNAT_dom"/>
</dbReference>
<dbReference type="SUPFAM" id="SSF55729">
    <property type="entry name" value="Acyl-CoA N-acyltransferases (Nat)"/>
    <property type="match status" value="1"/>
</dbReference>
<evidence type="ECO:0000313" key="2">
    <source>
        <dbReference type="EMBL" id="VAW69048.1"/>
    </source>
</evidence>
<protein>
    <recommendedName>
        <fullName evidence="1">N-acetyltransferase domain-containing protein</fullName>
    </recommendedName>
</protein>
<dbReference type="PROSITE" id="PS51186">
    <property type="entry name" value="GNAT"/>
    <property type="match status" value="1"/>
</dbReference>
<sequence length="162" mass="18800">MSEKIEIRPIQPHEFHHLSMMVGDLLNEIMEKIDSKVFNFNSKDTEERARGLIKDGKYWVFVAEDSELKDIVGFVSLYESYALYSEGPYGTMPELFVKNNWRSKSVGQELLMKVSEFAKEKGWHRIEVTTPPLPEFDRTLSFYKNNGFEITGGRKLKVDINA</sequence>
<name>A0A3B0XL80_9ZZZZ</name>
<organism evidence="2">
    <name type="scientific">hydrothermal vent metagenome</name>
    <dbReference type="NCBI Taxonomy" id="652676"/>
    <lineage>
        <taxon>unclassified sequences</taxon>
        <taxon>metagenomes</taxon>
        <taxon>ecological metagenomes</taxon>
    </lineage>
</organism>
<dbReference type="EMBL" id="UOFJ01000391">
    <property type="protein sequence ID" value="VAW69048.1"/>
    <property type="molecule type" value="Genomic_DNA"/>
</dbReference>
<proteinExistence type="predicted"/>
<dbReference type="GO" id="GO:0016747">
    <property type="term" value="F:acyltransferase activity, transferring groups other than amino-acyl groups"/>
    <property type="evidence" value="ECO:0007669"/>
    <property type="project" value="InterPro"/>
</dbReference>